<feature type="transmembrane region" description="Helical" evidence="1">
    <location>
        <begin position="169"/>
        <end position="188"/>
    </location>
</feature>
<reference evidence="2" key="1">
    <citation type="submission" date="2018-04" db="EMBL/GenBank/DDBJ databases">
        <title>Whole genome sequencing of Hypsizygus marmoreus.</title>
        <authorList>
            <person name="Choi I.-G."/>
            <person name="Min B."/>
            <person name="Kim J.-G."/>
            <person name="Kim S."/>
            <person name="Oh Y.-L."/>
            <person name="Kong W.-S."/>
            <person name="Park H."/>
            <person name="Jeong J."/>
            <person name="Song E.-S."/>
        </authorList>
    </citation>
    <scope>NUCLEOTIDE SEQUENCE [LARGE SCALE GENOMIC DNA]</scope>
    <source>
        <strain evidence="2">51987-8</strain>
    </source>
</reference>
<evidence type="ECO:0000313" key="3">
    <source>
        <dbReference type="Proteomes" id="UP000076154"/>
    </source>
</evidence>
<dbReference type="FunCoup" id="A0A369K1J7">
    <property type="interactions" value="155"/>
</dbReference>
<keyword evidence="3" id="KW-1185">Reference proteome</keyword>
<proteinExistence type="predicted"/>
<feature type="transmembrane region" description="Helical" evidence="1">
    <location>
        <begin position="15"/>
        <end position="38"/>
    </location>
</feature>
<dbReference type="PANTHER" id="PTHR32251:SF23">
    <property type="entry name" value="3-OXO-5-ALPHA-STEROID 4-DEHYDROGENASE (DUF1295)"/>
    <property type="match status" value="1"/>
</dbReference>
<dbReference type="InterPro" id="IPR010721">
    <property type="entry name" value="UstE-like"/>
</dbReference>
<name>A0A369K1J7_HYPMA</name>
<dbReference type="PANTHER" id="PTHR32251">
    <property type="entry name" value="3-OXO-5-ALPHA-STEROID 4-DEHYDROGENASE"/>
    <property type="match status" value="1"/>
</dbReference>
<feature type="transmembrane region" description="Helical" evidence="1">
    <location>
        <begin position="45"/>
        <end position="63"/>
    </location>
</feature>
<dbReference type="OrthoDB" id="201504at2759"/>
<dbReference type="Gene3D" id="1.20.120.1630">
    <property type="match status" value="1"/>
</dbReference>
<comment type="caution">
    <text evidence="2">The sequence shown here is derived from an EMBL/GenBank/DDBJ whole genome shotgun (WGS) entry which is preliminary data.</text>
</comment>
<feature type="transmembrane region" description="Helical" evidence="1">
    <location>
        <begin position="134"/>
        <end position="157"/>
    </location>
</feature>
<feature type="transmembrane region" description="Helical" evidence="1">
    <location>
        <begin position="78"/>
        <end position="102"/>
    </location>
</feature>
<evidence type="ECO:0000256" key="1">
    <source>
        <dbReference type="SAM" id="Phobius"/>
    </source>
</evidence>
<gene>
    <name evidence="2" type="ORF">Hypma_006881</name>
</gene>
<keyword evidence="1" id="KW-1133">Transmembrane helix</keyword>
<dbReference type="Pfam" id="PF06966">
    <property type="entry name" value="DUF1295"/>
    <property type="match status" value="1"/>
</dbReference>
<evidence type="ECO:0008006" key="4">
    <source>
        <dbReference type="Google" id="ProtNLM"/>
    </source>
</evidence>
<dbReference type="GO" id="GO:0016020">
    <property type="term" value="C:membrane"/>
    <property type="evidence" value="ECO:0007669"/>
    <property type="project" value="TreeGrafter"/>
</dbReference>
<evidence type="ECO:0000313" key="2">
    <source>
        <dbReference type="EMBL" id="RDB25604.1"/>
    </source>
</evidence>
<organism evidence="2 3">
    <name type="scientific">Hypsizygus marmoreus</name>
    <name type="common">White beech mushroom</name>
    <name type="synonym">Agaricus marmoreus</name>
    <dbReference type="NCBI Taxonomy" id="39966"/>
    <lineage>
        <taxon>Eukaryota</taxon>
        <taxon>Fungi</taxon>
        <taxon>Dikarya</taxon>
        <taxon>Basidiomycota</taxon>
        <taxon>Agaricomycotina</taxon>
        <taxon>Agaricomycetes</taxon>
        <taxon>Agaricomycetidae</taxon>
        <taxon>Agaricales</taxon>
        <taxon>Tricholomatineae</taxon>
        <taxon>Lyophyllaceae</taxon>
        <taxon>Hypsizygus</taxon>
    </lineage>
</organism>
<dbReference type="InParanoid" id="A0A369K1J7"/>
<protein>
    <recommendedName>
        <fullName evidence="4">Steroid 5-alpha reductase C-terminal domain-containing protein</fullName>
    </recommendedName>
</protein>
<dbReference type="AlphaFoldDB" id="A0A369K1J7"/>
<accession>A0A369K1J7</accession>
<dbReference type="EMBL" id="LUEZ02000040">
    <property type="protein sequence ID" value="RDB25604.1"/>
    <property type="molecule type" value="Genomic_DNA"/>
</dbReference>
<sequence length="389" mass="44318">MDAISRALTSIPAAYHWPLEFCAFSTAATWILSIITFNVSQVDRVWTFLPTIYTAYYALLPLWPQEPLFPLCPYTPKALGWVVATDFSPRAVLMFGLVFVWMCRLSYNTHRRGLFNSQDEDYRWAVLRSQLPPWLFQIVNLTFIAAIQNILLLLLGLPTKVASTVQPHTALTTSDILLAGLAFVVLALEFTADNQQYSFHAYKHACLAAEKGRVESYDEKKQWPGARLKWTPEDAKRGFVTKGLWAYTRHPNFACEQSFWWIINLIPLLSPSPPDLVSQSLDSLSLLPSPSTVIHEFPHALYPFLYEIFNPLVNILPALALTALFFSSSTYTEAITASKYSQYKTYQERVGMFQFTETCMKGAWLAWKGRKAEVDAALWGKEEKVEKED</sequence>
<keyword evidence="1" id="KW-0812">Transmembrane</keyword>
<dbReference type="Proteomes" id="UP000076154">
    <property type="component" value="Unassembled WGS sequence"/>
</dbReference>
<keyword evidence="1" id="KW-0472">Membrane</keyword>